<evidence type="ECO:0000259" key="7">
    <source>
        <dbReference type="Pfam" id="PF13193"/>
    </source>
</evidence>
<dbReference type="GO" id="GO:0015645">
    <property type="term" value="F:fatty acid ligase activity"/>
    <property type="evidence" value="ECO:0007669"/>
    <property type="project" value="TreeGrafter"/>
</dbReference>
<dbReference type="GO" id="GO:0004321">
    <property type="term" value="F:fatty-acyl-CoA synthase activity"/>
    <property type="evidence" value="ECO:0007669"/>
    <property type="project" value="TreeGrafter"/>
</dbReference>
<evidence type="ECO:0000256" key="3">
    <source>
        <dbReference type="ARBA" id="ARBA00022741"/>
    </source>
</evidence>
<evidence type="ECO:0000256" key="5">
    <source>
        <dbReference type="SAM" id="MobiDB-lite"/>
    </source>
</evidence>
<dbReference type="Gene3D" id="3.30.300.30">
    <property type="match status" value="1"/>
</dbReference>
<evidence type="ECO:0000313" key="8">
    <source>
        <dbReference type="EMBL" id="RFA13591.1"/>
    </source>
</evidence>
<organism evidence="8 9">
    <name type="scientific">Subtercola boreus</name>
    <dbReference type="NCBI Taxonomy" id="120213"/>
    <lineage>
        <taxon>Bacteria</taxon>
        <taxon>Bacillati</taxon>
        <taxon>Actinomycetota</taxon>
        <taxon>Actinomycetes</taxon>
        <taxon>Micrococcales</taxon>
        <taxon>Microbacteriaceae</taxon>
        <taxon>Subtercola</taxon>
    </lineage>
</organism>
<dbReference type="AlphaFoldDB" id="A0A3E0VV03"/>
<feature type="domain" description="AMP-binding enzyme C-terminal" evidence="7">
    <location>
        <begin position="475"/>
        <end position="552"/>
    </location>
</feature>
<keyword evidence="4" id="KW-0067">ATP-binding</keyword>
<dbReference type="InterPro" id="IPR045851">
    <property type="entry name" value="AMP-bd_C_sf"/>
</dbReference>
<dbReference type="PANTHER" id="PTHR43605">
    <property type="entry name" value="ACYL-COENZYME A SYNTHETASE"/>
    <property type="match status" value="1"/>
</dbReference>
<dbReference type="GO" id="GO:0016405">
    <property type="term" value="F:CoA-ligase activity"/>
    <property type="evidence" value="ECO:0007669"/>
    <property type="project" value="UniProtKB-ARBA"/>
</dbReference>
<dbReference type="InterPro" id="IPR051087">
    <property type="entry name" value="Mitochondrial_ACSM"/>
</dbReference>
<dbReference type="Proteomes" id="UP000256541">
    <property type="component" value="Unassembled WGS sequence"/>
</dbReference>
<dbReference type="PANTHER" id="PTHR43605:SF10">
    <property type="entry name" value="ACYL-COA SYNTHETASE MEDIUM CHAIN FAMILY MEMBER 3"/>
    <property type="match status" value="1"/>
</dbReference>
<reference evidence="8 9" key="1">
    <citation type="submission" date="2017-04" db="EMBL/GenBank/DDBJ databases">
        <title>Comparative genome analysis of Subtercola boreus.</title>
        <authorList>
            <person name="Cho Y.-J."/>
            <person name="Cho A."/>
            <person name="Kim O.-S."/>
            <person name="Lee J.-I."/>
        </authorList>
    </citation>
    <scope>NUCLEOTIDE SEQUENCE [LARGE SCALE GENOMIC DNA]</scope>
    <source>
        <strain evidence="8 9">P27479</strain>
    </source>
</reference>
<dbReference type="GO" id="GO:0006637">
    <property type="term" value="P:acyl-CoA metabolic process"/>
    <property type="evidence" value="ECO:0007669"/>
    <property type="project" value="TreeGrafter"/>
</dbReference>
<dbReference type="InterPro" id="IPR020845">
    <property type="entry name" value="AMP-binding_CS"/>
</dbReference>
<dbReference type="EMBL" id="NBXB01000034">
    <property type="protein sequence ID" value="RFA13591.1"/>
    <property type="molecule type" value="Genomic_DNA"/>
</dbReference>
<sequence length="591" mass="64424">MSETRNTRNIRTARDQLIELANDYDRAVAEFRWPEIGPTFNWATEWFDVIAQGNDRPALWIVEEDGTEAIFSFAELSERSDRVAAWLAAQGVAQGDRVMVMLGNQVELWESVLALSKLGAVIVPGATALGPSELVDRIARGRIDHVLTNRADAGKFDGVDGDYTRIAVGTGALSEGWLDYGDALDGGGESSGAPEANVGTPDASPDFPRAEPASGDPLLVYFTSGTTSKPKMVEHTQTSYPVGHLSTMYWLGMRPGDVHLAISSPGWAKHAWSLIFAPWIAEATVFIYNYAKFDAVKLAAELDRAGVTTFCAPPTVWRMLIQAPDAVRPHALREVLSAGEPLNPEVISRIEARWGLTIRDGYGQTEMTATVANTPGSPVKPGSMGRPLPGVPVVLVDPVSGEPSDEGELCLDLAERPFTLMTRYLDDPERNAEVTVGGYYHTGDVASRDADGHITYIGRTDDVFKSSDYKVSPFEVESLLIEHPAVVEAAVVPAPHATRLTTPKAYVVLADGWAPDAETARALFVHSASTMPSYMRVRRIEFAELPKTISGKIRRVDLRMLEVEADRSGERRGGEFREEDFAGLLDGVTRR</sequence>
<evidence type="ECO:0000256" key="4">
    <source>
        <dbReference type="ARBA" id="ARBA00022840"/>
    </source>
</evidence>
<dbReference type="GO" id="GO:0006633">
    <property type="term" value="P:fatty acid biosynthetic process"/>
    <property type="evidence" value="ECO:0007669"/>
    <property type="project" value="TreeGrafter"/>
</dbReference>
<dbReference type="RefSeq" id="WP_116412154.1">
    <property type="nucleotide sequence ID" value="NZ_NBXB01000034.1"/>
</dbReference>
<feature type="domain" description="AMP-dependent synthetase/ligase" evidence="6">
    <location>
        <begin position="51"/>
        <end position="411"/>
    </location>
</feature>
<name>A0A3E0VV03_9MICO</name>
<evidence type="ECO:0000313" key="9">
    <source>
        <dbReference type="Proteomes" id="UP000256541"/>
    </source>
</evidence>
<evidence type="ECO:0000256" key="2">
    <source>
        <dbReference type="ARBA" id="ARBA00022598"/>
    </source>
</evidence>
<protein>
    <submittedName>
        <fullName evidence="8">AMP-dependent synthetase</fullName>
    </submittedName>
</protein>
<evidence type="ECO:0000259" key="6">
    <source>
        <dbReference type="Pfam" id="PF00501"/>
    </source>
</evidence>
<proteinExistence type="inferred from homology"/>
<dbReference type="SUPFAM" id="SSF56801">
    <property type="entry name" value="Acetyl-CoA synthetase-like"/>
    <property type="match status" value="1"/>
</dbReference>
<dbReference type="Pfam" id="PF00501">
    <property type="entry name" value="AMP-binding"/>
    <property type="match status" value="1"/>
</dbReference>
<comment type="caution">
    <text evidence="8">The sequence shown here is derived from an EMBL/GenBank/DDBJ whole genome shotgun (WGS) entry which is preliminary data.</text>
</comment>
<keyword evidence="3" id="KW-0547">Nucleotide-binding</keyword>
<accession>A0A3E0VV03</accession>
<dbReference type="GO" id="GO:0005524">
    <property type="term" value="F:ATP binding"/>
    <property type="evidence" value="ECO:0007669"/>
    <property type="project" value="UniProtKB-KW"/>
</dbReference>
<dbReference type="OrthoDB" id="9803968at2"/>
<dbReference type="PROSITE" id="PS00455">
    <property type="entry name" value="AMP_BINDING"/>
    <property type="match status" value="1"/>
</dbReference>
<gene>
    <name evidence="8" type="ORF">B7R22_13115</name>
</gene>
<keyword evidence="2" id="KW-0436">Ligase</keyword>
<dbReference type="InterPro" id="IPR025110">
    <property type="entry name" value="AMP-bd_C"/>
</dbReference>
<dbReference type="InterPro" id="IPR000873">
    <property type="entry name" value="AMP-dep_synth/lig_dom"/>
</dbReference>
<feature type="region of interest" description="Disordered" evidence="5">
    <location>
        <begin position="184"/>
        <end position="214"/>
    </location>
</feature>
<dbReference type="InterPro" id="IPR042099">
    <property type="entry name" value="ANL_N_sf"/>
</dbReference>
<dbReference type="Gene3D" id="3.40.50.12780">
    <property type="entry name" value="N-terminal domain of ligase-like"/>
    <property type="match status" value="1"/>
</dbReference>
<dbReference type="Pfam" id="PF13193">
    <property type="entry name" value="AMP-binding_C"/>
    <property type="match status" value="1"/>
</dbReference>
<evidence type="ECO:0000256" key="1">
    <source>
        <dbReference type="ARBA" id="ARBA00006432"/>
    </source>
</evidence>
<comment type="similarity">
    <text evidence="1">Belongs to the ATP-dependent AMP-binding enzyme family.</text>
</comment>